<protein>
    <submittedName>
        <fullName evidence="2">Four-helix bundle copper-binding protein</fullName>
    </submittedName>
</protein>
<keyword evidence="3" id="KW-1185">Reference proteome</keyword>
<name>A0A975SND7_9RHOO</name>
<dbReference type="InterPro" id="IPR005560">
    <property type="entry name" value="Csp_YhjQ"/>
</dbReference>
<keyword evidence="1" id="KW-0732">Signal</keyword>
<dbReference type="KEGG" id="aiq:Azoinq_02860"/>
<dbReference type="PANTHER" id="PTHR37310">
    <property type="entry name" value="CYTOPLASMIC PROTEIN-RELATED"/>
    <property type="match status" value="1"/>
</dbReference>
<feature type="chain" id="PRO_5037883067" evidence="1">
    <location>
        <begin position="25"/>
        <end position="153"/>
    </location>
</feature>
<evidence type="ECO:0000313" key="2">
    <source>
        <dbReference type="EMBL" id="QWT49569.1"/>
    </source>
</evidence>
<dbReference type="EMBL" id="CP064782">
    <property type="protein sequence ID" value="QWT49569.1"/>
    <property type="molecule type" value="Genomic_DNA"/>
</dbReference>
<dbReference type="InterPro" id="IPR030913">
    <property type="entry name" value="Csp1_Cys_rich"/>
</dbReference>
<evidence type="ECO:0000256" key="1">
    <source>
        <dbReference type="SAM" id="SignalP"/>
    </source>
</evidence>
<reference evidence="2" key="1">
    <citation type="submission" date="2020-11" db="EMBL/GenBank/DDBJ databases">
        <title>Azospira inquinata sp. nov.</title>
        <authorList>
            <person name="Moe W.M."/>
            <person name="Mikes M.C."/>
        </authorList>
    </citation>
    <scope>NUCLEOTIDE SEQUENCE</scope>
    <source>
        <strain evidence="2">Azo-3</strain>
    </source>
</reference>
<dbReference type="NCBIfam" id="TIGR04401">
    <property type="entry name" value="TAT_Cys_rich"/>
    <property type="match status" value="1"/>
</dbReference>
<dbReference type="PANTHER" id="PTHR37310:SF1">
    <property type="entry name" value="CYTOPLASMIC PROTEIN"/>
    <property type="match status" value="1"/>
</dbReference>
<feature type="signal peptide" evidence="1">
    <location>
        <begin position="1"/>
        <end position="24"/>
    </location>
</feature>
<proteinExistence type="predicted"/>
<dbReference type="Pfam" id="PF03860">
    <property type="entry name" value="Csp"/>
    <property type="match status" value="1"/>
</dbReference>
<accession>A0A975SND7</accession>
<dbReference type="RefSeq" id="WP_216126530.1">
    <property type="nucleotide sequence ID" value="NZ_CP064782.1"/>
</dbReference>
<organism evidence="2 3">
    <name type="scientific">Azospira inquinata</name>
    <dbReference type="NCBI Taxonomy" id="2785627"/>
    <lineage>
        <taxon>Bacteria</taxon>
        <taxon>Pseudomonadati</taxon>
        <taxon>Pseudomonadota</taxon>
        <taxon>Betaproteobacteria</taxon>
        <taxon>Rhodocyclales</taxon>
        <taxon>Rhodocyclaceae</taxon>
        <taxon>Azospira</taxon>
    </lineage>
</organism>
<sequence length="153" mass="15947">MERRDMLKTVAGTVAGVLAAQAMAAESTGTPDAHHHHQHGAMGQPYTALSTTAGHCLQAGETCLSHCLVLLGQGETHMAPCAQAVREMLAVCDALARLALQQSSFTPAQAKVAAEVCAHCQKACQEHADQHEECQACAIACAACEKECRALAA</sequence>
<dbReference type="Proteomes" id="UP000683428">
    <property type="component" value="Chromosome"/>
</dbReference>
<dbReference type="AlphaFoldDB" id="A0A975SND7"/>
<gene>
    <name evidence="2" type="ORF">Azoinq_02860</name>
</gene>
<evidence type="ECO:0000313" key="3">
    <source>
        <dbReference type="Proteomes" id="UP000683428"/>
    </source>
</evidence>